<dbReference type="Pfam" id="PF00004">
    <property type="entry name" value="AAA"/>
    <property type="match status" value="1"/>
</dbReference>
<evidence type="ECO:0000313" key="6">
    <source>
        <dbReference type="EMBL" id="SHF39992.1"/>
    </source>
</evidence>
<dbReference type="STRING" id="112248.SAMN05444392_1212"/>
<dbReference type="Gene3D" id="1.10.8.60">
    <property type="match status" value="1"/>
</dbReference>
<evidence type="ECO:0000259" key="5">
    <source>
        <dbReference type="SMART" id="SM00382"/>
    </source>
</evidence>
<dbReference type="Proteomes" id="UP000184476">
    <property type="component" value="Unassembled WGS sequence"/>
</dbReference>
<accession>A0A1M5BCW0</accession>
<evidence type="ECO:0000256" key="4">
    <source>
        <dbReference type="ARBA" id="ARBA00040480"/>
    </source>
</evidence>
<sequence length="521" mass="58369">MADMNTFRNALERYISARIPFISIRSTERSRVMNILRETAEKINIPIYAHTLSEGMKDIMSQRKVNEDRSVYGALDFISQQFTQRQNLTFVLTEFPDLEDDNERSRHFSDVVMLAEQKAGVVIVITSKPVWGQLQRLGMAITLDLPNEDEMLSIVKSSIQYYKSMVPVEWTEQDQQEAATMMSGISQIEAENIIATIAVKGAVKKDDLQEITKAKDRIFADISGLERVKLDGQELTVGGLNGLKAWLDHERPLLTANLKERGIRPPRGVLLVGVPGCGKSLSAKAIAASWNLPLYRLDLSTIYGQWLGQSEGRLKEALSTAEHVAPCVLWIDEIEKGLAGAGAGDSGGTSTRLVGQFLFWLQEARSRVFVVATANDISRLPPELLRRGRFDELFFVDLPSPAERKEIIQIYTRRGLKQDLDASLLDQLVEMSEGFAGSDLESAVREVVKEAFLNGDGTVTPELFIRSFQNVVPLSKTSPEQIAQIRRWGLERAIPASGQHTQHMDEQLPEGKRRLIFFPQN</sequence>
<reference evidence="6 7" key="1">
    <citation type="submission" date="2016-11" db="EMBL/GenBank/DDBJ databases">
        <authorList>
            <person name="Jaros S."/>
            <person name="Januszkiewicz K."/>
            <person name="Wedrychowicz H."/>
        </authorList>
    </citation>
    <scope>NUCLEOTIDE SEQUENCE [LARGE SCALE GENOMIC DNA]</scope>
    <source>
        <strain evidence="6 7">DSM 44666</strain>
    </source>
</reference>
<dbReference type="InterPro" id="IPR003959">
    <property type="entry name" value="ATPase_AAA_core"/>
</dbReference>
<dbReference type="Gene3D" id="3.40.50.300">
    <property type="entry name" value="P-loop containing nucleotide triphosphate hydrolases"/>
    <property type="match status" value="1"/>
</dbReference>
<gene>
    <name evidence="6" type="ORF">SAMN05444392_1212</name>
</gene>
<comment type="similarity">
    <text evidence="3">Belongs to the AAA ATPase family. Highly divergent.</text>
</comment>
<dbReference type="OrthoDB" id="9806903at2"/>
<organism evidence="6 7">
    <name type="scientific">Seinonella peptonophila</name>
    <dbReference type="NCBI Taxonomy" id="112248"/>
    <lineage>
        <taxon>Bacteria</taxon>
        <taxon>Bacillati</taxon>
        <taxon>Bacillota</taxon>
        <taxon>Bacilli</taxon>
        <taxon>Bacillales</taxon>
        <taxon>Thermoactinomycetaceae</taxon>
        <taxon>Seinonella</taxon>
    </lineage>
</organism>
<feature type="domain" description="AAA+ ATPase" evidence="5">
    <location>
        <begin position="265"/>
        <end position="400"/>
    </location>
</feature>
<protein>
    <recommendedName>
        <fullName evidence="4">Uncharacterized AAA domain-containing protein ycf46</fullName>
    </recommendedName>
</protein>
<keyword evidence="1" id="KW-0547">Nucleotide-binding</keyword>
<dbReference type="SUPFAM" id="SSF52540">
    <property type="entry name" value="P-loop containing nucleoside triphosphate hydrolases"/>
    <property type="match status" value="2"/>
</dbReference>
<name>A0A1M5BCW0_9BACL</name>
<evidence type="ECO:0000256" key="1">
    <source>
        <dbReference type="ARBA" id="ARBA00022741"/>
    </source>
</evidence>
<proteinExistence type="inferred from homology"/>
<keyword evidence="7" id="KW-1185">Reference proteome</keyword>
<dbReference type="SMART" id="SM00382">
    <property type="entry name" value="AAA"/>
    <property type="match status" value="1"/>
</dbReference>
<evidence type="ECO:0000256" key="3">
    <source>
        <dbReference type="ARBA" id="ARBA00038088"/>
    </source>
</evidence>
<dbReference type="GO" id="GO:0016887">
    <property type="term" value="F:ATP hydrolysis activity"/>
    <property type="evidence" value="ECO:0007669"/>
    <property type="project" value="InterPro"/>
</dbReference>
<dbReference type="InterPro" id="IPR052381">
    <property type="entry name" value="AAA_domain_protein"/>
</dbReference>
<dbReference type="PANTHER" id="PTHR42960">
    <property type="entry name" value="YCF46 PROTEIN"/>
    <property type="match status" value="1"/>
</dbReference>
<dbReference type="RefSeq" id="WP_073158343.1">
    <property type="nucleotide sequence ID" value="NZ_FQVL01000021.1"/>
</dbReference>
<dbReference type="GO" id="GO:0005524">
    <property type="term" value="F:ATP binding"/>
    <property type="evidence" value="ECO:0007669"/>
    <property type="project" value="UniProtKB-KW"/>
</dbReference>
<dbReference type="EMBL" id="FQVL01000021">
    <property type="protein sequence ID" value="SHF39992.1"/>
    <property type="molecule type" value="Genomic_DNA"/>
</dbReference>
<dbReference type="PANTHER" id="PTHR42960:SF1">
    <property type="entry name" value="YCF46 PROTEIN"/>
    <property type="match status" value="1"/>
</dbReference>
<keyword evidence="2" id="KW-0067">ATP-binding</keyword>
<dbReference type="InterPro" id="IPR027417">
    <property type="entry name" value="P-loop_NTPase"/>
</dbReference>
<dbReference type="AlphaFoldDB" id="A0A1M5BCW0"/>
<evidence type="ECO:0000256" key="2">
    <source>
        <dbReference type="ARBA" id="ARBA00022840"/>
    </source>
</evidence>
<evidence type="ECO:0000313" key="7">
    <source>
        <dbReference type="Proteomes" id="UP000184476"/>
    </source>
</evidence>
<dbReference type="InterPro" id="IPR003593">
    <property type="entry name" value="AAA+_ATPase"/>
</dbReference>